<organism evidence="2 3">
    <name type="scientific">Pandoraea terrigena</name>
    <dbReference type="NCBI Taxonomy" id="2508292"/>
    <lineage>
        <taxon>Bacteria</taxon>
        <taxon>Pseudomonadati</taxon>
        <taxon>Pseudomonadota</taxon>
        <taxon>Betaproteobacteria</taxon>
        <taxon>Burkholderiales</taxon>
        <taxon>Burkholderiaceae</taxon>
        <taxon>Pandoraea</taxon>
    </lineage>
</organism>
<name>A0A5E4YGH3_9BURK</name>
<reference evidence="2 3" key="1">
    <citation type="submission" date="2019-08" db="EMBL/GenBank/DDBJ databases">
        <authorList>
            <person name="Peeters C."/>
        </authorList>
    </citation>
    <scope>NUCLEOTIDE SEQUENCE [LARGE SCALE GENOMIC DNA]</scope>
    <source>
        <strain evidence="2 3">LMG 31013</strain>
    </source>
</reference>
<proteinExistence type="predicted"/>
<dbReference type="RefSeq" id="WP_150614872.1">
    <property type="nucleotide sequence ID" value="NZ_CABPRU010000015.1"/>
</dbReference>
<dbReference type="EMBL" id="CABPRU010000015">
    <property type="protein sequence ID" value="VVE47542.1"/>
    <property type="molecule type" value="Genomic_DNA"/>
</dbReference>
<dbReference type="Proteomes" id="UP000334380">
    <property type="component" value="Unassembled WGS sequence"/>
</dbReference>
<gene>
    <name evidence="2" type="ORF">PTE31013_04523</name>
</gene>
<protein>
    <submittedName>
        <fullName evidence="2">Translocation protein in type III secretion</fullName>
    </submittedName>
</protein>
<accession>A0A5E4YGH3</accession>
<dbReference type="AlphaFoldDB" id="A0A5E4YGH3"/>
<sequence>MPLEPDVGIPTAPSGPLDDVLAGVSCVRLAEGDTQVSVGWLRAGGDGLIVTASVDEGVVGHTRFWCDAQQWCDWLAPSLPVSSWDALPPAWQASAASLTLAVGSARADTSPEAVADAQDVGDVAERGSGSVVAGAAEGACDTASWPRATTLAPAQVETAWRVGMVLHRAGRRLALMYLDGATAWLRERCRQATPGDTALDPSGLPTRRCALAAGWATLPRAQCERLQVGDAVLLDVAADIASGEYWLLDGDHAIAMRDGMPLDHRVIPFDGTDAGPPGGTLSTGAASHPDAAIVRLSALVAERQFPIPLLTAWRTGSDATFQCEAAACALPADRVTLLRDDSPWATGRLLRFEDGRLAVCIDGMIGAPAASHAIEVSPSEHGTPACDDFPSDISGRDRMGVHPETT</sequence>
<dbReference type="OrthoDB" id="8596370at2"/>
<feature type="region of interest" description="Disordered" evidence="1">
    <location>
        <begin position="376"/>
        <end position="406"/>
    </location>
</feature>
<evidence type="ECO:0000313" key="2">
    <source>
        <dbReference type="EMBL" id="VVE47542.1"/>
    </source>
</evidence>
<feature type="compositionally biased region" description="Basic and acidic residues" evidence="1">
    <location>
        <begin position="394"/>
        <end position="406"/>
    </location>
</feature>
<evidence type="ECO:0000256" key="1">
    <source>
        <dbReference type="SAM" id="MobiDB-lite"/>
    </source>
</evidence>
<keyword evidence="3" id="KW-1185">Reference proteome</keyword>
<evidence type="ECO:0000313" key="3">
    <source>
        <dbReference type="Proteomes" id="UP000334380"/>
    </source>
</evidence>